<dbReference type="Gene3D" id="3.90.1310.10">
    <property type="entry name" value="Penicillin-binding protein 2a (Domain 2)"/>
    <property type="match status" value="1"/>
</dbReference>
<evidence type="ECO:0000256" key="2">
    <source>
        <dbReference type="ARBA" id="ARBA00022645"/>
    </source>
</evidence>
<keyword evidence="4" id="KW-0812">Transmembrane</keyword>
<dbReference type="EMBL" id="JAAIYP010000039">
    <property type="protein sequence ID" value="NFV81223.1"/>
    <property type="molecule type" value="Genomic_DNA"/>
</dbReference>
<keyword evidence="8" id="KW-1185">Reference proteome</keyword>
<dbReference type="InterPro" id="IPR005311">
    <property type="entry name" value="PBP_dimer"/>
</dbReference>
<dbReference type="GO" id="GO:0004180">
    <property type="term" value="F:carboxypeptidase activity"/>
    <property type="evidence" value="ECO:0007669"/>
    <property type="project" value="UniProtKB-KW"/>
</dbReference>
<evidence type="ECO:0000313" key="7">
    <source>
        <dbReference type="EMBL" id="NFV81223.1"/>
    </source>
</evidence>
<dbReference type="Gene3D" id="1.10.150.770">
    <property type="match status" value="1"/>
</dbReference>
<feature type="domain" description="Penicillin-binding protein transpeptidase" evidence="5">
    <location>
        <begin position="250"/>
        <end position="528"/>
    </location>
</feature>
<keyword evidence="3 4" id="KW-0472">Membrane</keyword>
<evidence type="ECO:0000256" key="1">
    <source>
        <dbReference type="ARBA" id="ARBA00004370"/>
    </source>
</evidence>
<dbReference type="GO" id="GO:0005886">
    <property type="term" value="C:plasma membrane"/>
    <property type="evidence" value="ECO:0007669"/>
    <property type="project" value="TreeGrafter"/>
</dbReference>
<keyword evidence="2" id="KW-0645">Protease</keyword>
<dbReference type="InterPro" id="IPR001460">
    <property type="entry name" value="PCN-bd_Tpept"/>
</dbReference>
<keyword evidence="2" id="KW-0121">Carboxypeptidase</keyword>
<accession>A0A7C9QUV3</accession>
<evidence type="ECO:0000259" key="6">
    <source>
        <dbReference type="Pfam" id="PF03717"/>
    </source>
</evidence>
<dbReference type="Pfam" id="PF00905">
    <property type="entry name" value="Transpeptidase"/>
    <property type="match status" value="1"/>
</dbReference>
<dbReference type="Pfam" id="PF03717">
    <property type="entry name" value="PBP_dimer"/>
    <property type="match status" value="1"/>
</dbReference>
<dbReference type="RefSeq" id="WP_163680936.1">
    <property type="nucleotide sequence ID" value="NZ_JAAIYP010000039.1"/>
</dbReference>
<organism evidence="7 8">
    <name type="scientific">Magnetospirillum aberrantis SpK</name>
    <dbReference type="NCBI Taxonomy" id="908842"/>
    <lineage>
        <taxon>Bacteria</taxon>
        <taxon>Pseudomonadati</taxon>
        <taxon>Pseudomonadota</taxon>
        <taxon>Alphaproteobacteria</taxon>
        <taxon>Rhodospirillales</taxon>
        <taxon>Rhodospirillaceae</taxon>
        <taxon>Magnetospirillum</taxon>
    </lineage>
</organism>
<protein>
    <submittedName>
        <fullName evidence="7">Penicillin-binding protein 2</fullName>
    </submittedName>
</protein>
<dbReference type="Proteomes" id="UP000480684">
    <property type="component" value="Unassembled WGS sequence"/>
</dbReference>
<evidence type="ECO:0000256" key="3">
    <source>
        <dbReference type="ARBA" id="ARBA00023136"/>
    </source>
</evidence>
<dbReference type="InterPro" id="IPR036138">
    <property type="entry name" value="PBP_dimer_sf"/>
</dbReference>
<dbReference type="AlphaFoldDB" id="A0A7C9QUV3"/>
<dbReference type="SUPFAM" id="SSF56601">
    <property type="entry name" value="beta-lactamase/transpeptidase-like"/>
    <property type="match status" value="1"/>
</dbReference>
<feature type="transmembrane region" description="Helical" evidence="4">
    <location>
        <begin position="43"/>
        <end position="62"/>
    </location>
</feature>
<evidence type="ECO:0000259" key="5">
    <source>
        <dbReference type="Pfam" id="PF00905"/>
    </source>
</evidence>
<dbReference type="PANTHER" id="PTHR30627:SF1">
    <property type="entry name" value="PEPTIDOGLYCAN D,D-TRANSPEPTIDASE FTSI"/>
    <property type="match status" value="1"/>
</dbReference>
<name>A0A7C9QUV3_9PROT</name>
<keyword evidence="2" id="KW-0378">Hydrolase</keyword>
<dbReference type="SUPFAM" id="SSF56519">
    <property type="entry name" value="Penicillin binding protein dimerisation domain"/>
    <property type="match status" value="1"/>
</dbReference>
<evidence type="ECO:0000313" key="8">
    <source>
        <dbReference type="Proteomes" id="UP000480684"/>
    </source>
</evidence>
<evidence type="ECO:0000256" key="4">
    <source>
        <dbReference type="SAM" id="Phobius"/>
    </source>
</evidence>
<reference evidence="7 8" key="1">
    <citation type="submission" date="2020-02" db="EMBL/GenBank/DDBJ databases">
        <authorList>
            <person name="Dziuba M."/>
            <person name="Kuznetsov B."/>
            <person name="Mardanov A."/>
            <person name="Ravin N."/>
            <person name="Grouzdev D."/>
        </authorList>
    </citation>
    <scope>NUCLEOTIDE SEQUENCE [LARGE SCALE GENOMIC DNA]</scope>
    <source>
        <strain evidence="7 8">SpK</strain>
    </source>
</reference>
<comment type="subcellular location">
    <subcellularLocation>
        <location evidence="1">Membrane</location>
    </subcellularLocation>
</comment>
<sequence>MSLFAPKPRVPGYHAGEDLGNAPTAVRLDGVRKRALETGRSRLVVAALAFLAVFVVIGVRMIDVAVLDSNPATPRALPTARTEGLEMDRADIVDRSGVILATSLPTVSLYAKATEILDPVEAATKLVRVLPDLSQADVQAKLSSDKQFVWLRRNLTPRQQYDVNALGIPGLYFEKGERRVYPHGNLVAHIVGMTDIDNKGIAGIEKRFDRALRDSREPLKLSIDIGAQTVVRNELAKAVAEFRALGALGMVLDIHTGEMVAMVSLPDFDPNDPPAGQSEALFNRATKGAYEMGSTMKLFNTALAIDSGRFNINSSVDCTKPLVFAGHTIHDDHPLNRWASVAEILIHSSNIGSARMALDVGTEGQRSFMGRLGMLQSPSIELPEVGGPLVPNPWREINTVTISFGHGLSITPLQLVQGTATLVNGGIFHPVTLLTRAPGQPLPGERVIKPKTSAQVRQLMRLVVSEGTGKKANVPGYEVGGKTGTAEKAAGGGYKKKSVLASFVGAFPMDDPRYVVLVSIDEPQPTKDTYGFITAGWNAAPTTGRIVAQLAPLLGVMPRTAPPPPAPGVKGFIAGTGGGRDVSAID</sequence>
<dbReference type="InterPro" id="IPR012338">
    <property type="entry name" value="Beta-lactam/transpept-like"/>
</dbReference>
<dbReference type="Gene3D" id="3.30.450.330">
    <property type="match status" value="1"/>
</dbReference>
<dbReference type="PANTHER" id="PTHR30627">
    <property type="entry name" value="PEPTIDOGLYCAN D,D-TRANSPEPTIDASE"/>
    <property type="match status" value="1"/>
</dbReference>
<dbReference type="Gene3D" id="3.40.710.10">
    <property type="entry name" value="DD-peptidase/beta-lactamase superfamily"/>
    <property type="match status" value="1"/>
</dbReference>
<feature type="domain" description="Penicillin-binding protein dimerisation" evidence="6">
    <location>
        <begin position="88"/>
        <end position="213"/>
    </location>
</feature>
<dbReference type="GO" id="GO:0071555">
    <property type="term" value="P:cell wall organization"/>
    <property type="evidence" value="ECO:0007669"/>
    <property type="project" value="TreeGrafter"/>
</dbReference>
<proteinExistence type="predicted"/>
<comment type="caution">
    <text evidence="7">The sequence shown here is derived from an EMBL/GenBank/DDBJ whole genome shotgun (WGS) entry which is preliminary data.</text>
</comment>
<dbReference type="InterPro" id="IPR050515">
    <property type="entry name" value="Beta-lactam/transpept"/>
</dbReference>
<gene>
    <name evidence="7" type="ORF">G4223_13985</name>
</gene>
<keyword evidence="4" id="KW-1133">Transmembrane helix</keyword>
<dbReference type="GO" id="GO:0008658">
    <property type="term" value="F:penicillin binding"/>
    <property type="evidence" value="ECO:0007669"/>
    <property type="project" value="InterPro"/>
</dbReference>